<dbReference type="OrthoDB" id="9772024at2"/>
<feature type="region of interest" description="Disordered" evidence="2">
    <location>
        <begin position="218"/>
        <end position="285"/>
    </location>
</feature>
<dbReference type="GO" id="GO:0009253">
    <property type="term" value="P:peptidoglycan catabolic process"/>
    <property type="evidence" value="ECO:0007669"/>
    <property type="project" value="InterPro"/>
</dbReference>
<dbReference type="EMBL" id="FNZA01000029">
    <property type="protein sequence ID" value="SEJ88852.1"/>
    <property type="molecule type" value="Genomic_DNA"/>
</dbReference>
<dbReference type="GO" id="GO:0008745">
    <property type="term" value="F:N-acetylmuramoyl-L-alanine amidase activity"/>
    <property type="evidence" value="ECO:0007669"/>
    <property type="project" value="InterPro"/>
</dbReference>
<feature type="compositionally biased region" description="Polar residues" evidence="2">
    <location>
        <begin position="218"/>
        <end position="230"/>
    </location>
</feature>
<dbReference type="AlphaFoldDB" id="A0A1H7CNY9"/>
<dbReference type="Proteomes" id="UP000199223">
    <property type="component" value="Unassembled WGS sequence"/>
</dbReference>
<sequence length="624" mass="63855">MKLPAMLLSCAVLSGAWAAAQADPFLRSSPVQVKPALQSASGQAKAAIAPAAKTLAPAAKDPVAQTSSKAPAVRASGAPTTLNLTNTQNVVFGNPRLSGDASATKLVFELPVGATYALVPTFGGLRIDVGGARVVAAAATNLAPQLSEYRAGGGQVTLGTPYPLSLTDGWRASETTVAGGGRVLIVELGPGLRGGAAASVRGRVLAAAPLSAEAQQSLLPPPNAQETAQQGGLPPGDSVRPSPGVLTPAPPAPLPGTDVARPSDLVGKVPGTLSAGATVTPPRLGKNPGMTRLVLDLPPGTSYRIVPNALGLRVELLGVGLEGIKAAAQDVSPEVRAWRYEPTAQGVNLTIVTGAPTTARSGWRGLLLPPVEGGERSRLALDLSPALANLTPMQPRDRLIASVPPIPATRGTAILALATTYVKPRIVLDAGHGGKDPGAVGSVVEKEVTLAVAQRVRDLLVPAGVDVVMTRDSDRALHPDKNTDLTMRAQLGTPGTQLFVSIHVNAMAATSAMKGYGVETWWNPNHTLSYDFAATLQRDMVRLTGAFDRGVKGYHSLAVLRNSRIPAALVEIGFTSHPVDGQNLLDQNYLDRVAVGIASGIRAALIGGLTAAGPQPSAPVASGK</sequence>
<evidence type="ECO:0000256" key="3">
    <source>
        <dbReference type="SAM" id="SignalP"/>
    </source>
</evidence>
<evidence type="ECO:0000259" key="4">
    <source>
        <dbReference type="SMART" id="SM00646"/>
    </source>
</evidence>
<dbReference type="STRING" id="856736.SAMN04488058_12918"/>
<keyword evidence="1" id="KW-0378">Hydrolase</keyword>
<proteinExistence type="predicted"/>
<evidence type="ECO:0000313" key="5">
    <source>
        <dbReference type="EMBL" id="SEJ88852.1"/>
    </source>
</evidence>
<keyword evidence="6" id="KW-1185">Reference proteome</keyword>
<dbReference type="InterPro" id="IPR002508">
    <property type="entry name" value="MurNAc-LAA_cat"/>
</dbReference>
<reference evidence="6" key="1">
    <citation type="submission" date="2016-10" db="EMBL/GenBank/DDBJ databases">
        <authorList>
            <person name="Varghese N."/>
            <person name="Submissions S."/>
        </authorList>
    </citation>
    <scope>NUCLEOTIDE SEQUENCE [LARGE SCALE GENOMIC DNA]</scope>
    <source>
        <strain evidence="6">CGMCC 1.10218</strain>
    </source>
</reference>
<feature type="signal peptide" evidence="3">
    <location>
        <begin position="1"/>
        <end position="22"/>
    </location>
</feature>
<dbReference type="CDD" id="cd02696">
    <property type="entry name" value="MurNAc-LAA"/>
    <property type="match status" value="1"/>
</dbReference>
<dbReference type="PANTHER" id="PTHR30404">
    <property type="entry name" value="N-ACETYLMURAMOYL-L-ALANINE AMIDASE"/>
    <property type="match status" value="1"/>
</dbReference>
<feature type="domain" description="MurNAc-LAA" evidence="4">
    <location>
        <begin position="496"/>
        <end position="602"/>
    </location>
</feature>
<dbReference type="PANTHER" id="PTHR30404:SF0">
    <property type="entry name" value="N-ACETYLMURAMOYL-L-ALANINE AMIDASE AMIC"/>
    <property type="match status" value="1"/>
</dbReference>
<evidence type="ECO:0000313" key="6">
    <source>
        <dbReference type="Proteomes" id="UP000199223"/>
    </source>
</evidence>
<keyword evidence="3" id="KW-0732">Signal</keyword>
<dbReference type="GO" id="GO:0030288">
    <property type="term" value="C:outer membrane-bounded periplasmic space"/>
    <property type="evidence" value="ECO:0007669"/>
    <property type="project" value="TreeGrafter"/>
</dbReference>
<evidence type="ECO:0000256" key="1">
    <source>
        <dbReference type="ARBA" id="ARBA00022801"/>
    </source>
</evidence>
<feature type="chain" id="PRO_5011657005" evidence="3">
    <location>
        <begin position="23"/>
        <end position="624"/>
    </location>
</feature>
<evidence type="ECO:0000256" key="2">
    <source>
        <dbReference type="SAM" id="MobiDB-lite"/>
    </source>
</evidence>
<name>A0A1H7CNY9_9DEIO</name>
<gene>
    <name evidence="5" type="ORF">SAMN04488058_12918</name>
</gene>
<accession>A0A1H7CNY9</accession>
<organism evidence="5 6">
    <name type="scientific">Deinococcus reticulitermitis</name>
    <dbReference type="NCBI Taxonomy" id="856736"/>
    <lineage>
        <taxon>Bacteria</taxon>
        <taxon>Thermotogati</taxon>
        <taxon>Deinococcota</taxon>
        <taxon>Deinococci</taxon>
        <taxon>Deinococcales</taxon>
        <taxon>Deinococcaceae</taxon>
        <taxon>Deinococcus</taxon>
    </lineage>
</organism>
<dbReference type="Gene3D" id="3.40.630.40">
    <property type="entry name" value="Zn-dependent exopeptidases"/>
    <property type="match status" value="1"/>
</dbReference>
<dbReference type="SMART" id="SM00646">
    <property type="entry name" value="Ami_3"/>
    <property type="match status" value="1"/>
</dbReference>
<dbReference type="Pfam" id="PF01520">
    <property type="entry name" value="Amidase_3"/>
    <property type="match status" value="1"/>
</dbReference>
<dbReference type="SUPFAM" id="SSF53187">
    <property type="entry name" value="Zn-dependent exopeptidases"/>
    <property type="match status" value="1"/>
</dbReference>
<protein>
    <submittedName>
        <fullName evidence="5">N-acetylmuramoyl-L-alanine amidase</fullName>
    </submittedName>
</protein>
<dbReference type="InterPro" id="IPR050695">
    <property type="entry name" value="N-acetylmuramoyl_amidase_3"/>
</dbReference>